<dbReference type="InterPro" id="IPR007160">
    <property type="entry name" value="DUF362"/>
</dbReference>
<evidence type="ECO:0000259" key="1">
    <source>
        <dbReference type="Pfam" id="PF04015"/>
    </source>
</evidence>
<accession>A0A166EQR9</accession>
<reference evidence="2 3" key="1">
    <citation type="submission" date="2016-04" db="EMBL/GenBank/DDBJ databases">
        <title>Genome sequence of Methanobrevibacter cuticularis DSM 11139.</title>
        <authorList>
            <person name="Poehlein A."/>
            <person name="Seedorf H."/>
            <person name="Daniel R."/>
        </authorList>
    </citation>
    <scope>NUCLEOTIDE SEQUENCE [LARGE SCALE GENOMIC DNA]</scope>
    <source>
        <strain evidence="2 3">DSM 11139</strain>
    </source>
</reference>
<dbReference type="RefSeq" id="WP_157082440.1">
    <property type="nucleotide sequence ID" value="NZ_LWMW01000084.1"/>
</dbReference>
<feature type="domain" description="DUF362" evidence="1">
    <location>
        <begin position="38"/>
        <end position="184"/>
    </location>
</feature>
<dbReference type="AlphaFoldDB" id="A0A166EQR9"/>
<dbReference type="Pfam" id="PF04015">
    <property type="entry name" value="DUF362"/>
    <property type="match status" value="1"/>
</dbReference>
<comment type="caution">
    <text evidence="2">The sequence shown here is derived from an EMBL/GenBank/DDBJ whole genome shotgun (WGS) entry which is preliminary data.</text>
</comment>
<keyword evidence="3" id="KW-1185">Reference proteome</keyword>
<dbReference type="STRING" id="47311.MBCUT_04600"/>
<dbReference type="Proteomes" id="UP000077275">
    <property type="component" value="Unassembled WGS sequence"/>
</dbReference>
<dbReference type="PATRIC" id="fig|47311.3.peg.531"/>
<dbReference type="OrthoDB" id="130480at2157"/>
<protein>
    <recommendedName>
        <fullName evidence="1">DUF362 domain-containing protein</fullName>
    </recommendedName>
</protein>
<evidence type="ECO:0000313" key="2">
    <source>
        <dbReference type="EMBL" id="KZX16909.1"/>
    </source>
</evidence>
<evidence type="ECO:0000313" key="3">
    <source>
        <dbReference type="Proteomes" id="UP000077275"/>
    </source>
</evidence>
<dbReference type="EMBL" id="LWMW01000084">
    <property type="protein sequence ID" value="KZX16909.1"/>
    <property type="molecule type" value="Genomic_DNA"/>
</dbReference>
<proteinExistence type="predicted"/>
<organism evidence="2 3">
    <name type="scientific">Methanobrevibacter cuticularis</name>
    <dbReference type="NCBI Taxonomy" id="47311"/>
    <lineage>
        <taxon>Archaea</taxon>
        <taxon>Methanobacteriati</taxon>
        <taxon>Methanobacteriota</taxon>
        <taxon>Methanomada group</taxon>
        <taxon>Methanobacteria</taxon>
        <taxon>Methanobacteriales</taxon>
        <taxon>Methanobacteriaceae</taxon>
        <taxon>Methanobrevibacter</taxon>
    </lineage>
</organism>
<name>A0A166EQR9_9EURY</name>
<sequence>MTKKKSVKVFIIKTKDRKNGIDCLMDQVNMNKFSGNEIALKANFNSADPFPASSHLDTVERIIENLKKANIKNLTLLERSGMGRENFKKLAMFLGDTTQVLEKMGVLDLSKKLDFDVIDLDKETKDKWEKIEKNGTHWLRGFYLPKLLLEADNVVQTCCLKTHRVRGDFSMSLKNSVGLIAKKNSKNFI</sequence>
<gene>
    <name evidence="2" type="ORF">MBCUT_04600</name>
</gene>